<dbReference type="Proteomes" id="UP000293823">
    <property type="component" value="Unassembled WGS sequence"/>
</dbReference>
<gene>
    <name evidence="1" type="ORF">AA0113_g8837</name>
</gene>
<dbReference type="AlphaFoldDB" id="A0A4Q4RFM3"/>
<sequence>MFARTATAIIEAQRHVGLIYGKAWLSKAEPYMPAGLVMLHDATDFI</sequence>
<evidence type="ECO:0000313" key="2">
    <source>
        <dbReference type="Proteomes" id="UP000293823"/>
    </source>
</evidence>
<name>A0A4Q4RFM3_9PLEO</name>
<evidence type="ECO:0000313" key="1">
    <source>
        <dbReference type="EMBL" id="RYO55465.1"/>
    </source>
</evidence>
<comment type="caution">
    <text evidence="1">The sequence shown here is derived from an EMBL/GenBank/DDBJ whole genome shotgun (WGS) entry which is preliminary data.</text>
</comment>
<protein>
    <submittedName>
        <fullName evidence="1">Uncharacterized protein</fullName>
    </submittedName>
</protein>
<dbReference type="EMBL" id="PEJP01000038">
    <property type="protein sequence ID" value="RYO55465.1"/>
    <property type="molecule type" value="Genomic_DNA"/>
</dbReference>
<organism evidence="1 2">
    <name type="scientific">Alternaria arborescens</name>
    <dbReference type="NCBI Taxonomy" id="156630"/>
    <lineage>
        <taxon>Eukaryota</taxon>
        <taxon>Fungi</taxon>
        <taxon>Dikarya</taxon>
        <taxon>Ascomycota</taxon>
        <taxon>Pezizomycotina</taxon>
        <taxon>Dothideomycetes</taxon>
        <taxon>Pleosporomycetidae</taxon>
        <taxon>Pleosporales</taxon>
        <taxon>Pleosporineae</taxon>
        <taxon>Pleosporaceae</taxon>
        <taxon>Alternaria</taxon>
        <taxon>Alternaria sect. Alternaria</taxon>
    </lineage>
</organism>
<reference evidence="2" key="1">
    <citation type="journal article" date="2019" name="bioRxiv">
        <title>Genomics, evolutionary history and diagnostics of the Alternaria alternata species group including apple and Asian pear pathotypes.</title>
        <authorList>
            <person name="Armitage A.D."/>
            <person name="Cockerton H.M."/>
            <person name="Sreenivasaprasad S."/>
            <person name="Woodhall J.W."/>
            <person name="Lane C.R."/>
            <person name="Harrison R.J."/>
            <person name="Clarkson J.P."/>
        </authorList>
    </citation>
    <scope>NUCLEOTIDE SEQUENCE [LARGE SCALE GENOMIC DNA]</scope>
    <source>
        <strain evidence="2">RGR 97.0016</strain>
    </source>
</reference>
<proteinExistence type="predicted"/>
<keyword evidence="2" id="KW-1185">Reference proteome</keyword>
<accession>A0A4Q4RFM3</accession>